<feature type="compositionally biased region" description="Acidic residues" evidence="8">
    <location>
        <begin position="2903"/>
        <end position="2940"/>
    </location>
</feature>
<dbReference type="CDD" id="cd07185">
    <property type="entry name" value="OmpA_C-like"/>
    <property type="match status" value="1"/>
</dbReference>
<keyword evidence="5" id="KW-0406">Ion transport</keyword>
<dbReference type="PROSITE" id="PS51123">
    <property type="entry name" value="OMPA_2"/>
    <property type="match status" value="1"/>
</dbReference>
<reference evidence="10" key="1">
    <citation type="submission" date="2018-06" db="EMBL/GenBank/DDBJ databases">
        <authorList>
            <person name="Zhirakovskaya E."/>
        </authorList>
    </citation>
    <scope>NUCLEOTIDE SEQUENCE</scope>
</reference>
<dbReference type="PANTHER" id="PTHR34677">
    <property type="match status" value="1"/>
</dbReference>
<feature type="compositionally biased region" description="Acidic residues" evidence="8">
    <location>
        <begin position="2403"/>
        <end position="2420"/>
    </location>
</feature>
<feature type="compositionally biased region" description="Acidic residues" evidence="8">
    <location>
        <begin position="2534"/>
        <end position="2556"/>
    </location>
</feature>
<feature type="compositionally biased region" description="Low complexity" evidence="8">
    <location>
        <begin position="2803"/>
        <end position="2814"/>
    </location>
</feature>
<dbReference type="InterPro" id="IPR011250">
    <property type="entry name" value="OMP/PagP_B-barrel"/>
</dbReference>
<dbReference type="InterPro" id="IPR049804">
    <property type="entry name" value="Choice_anch_L"/>
</dbReference>
<dbReference type="InterPro" id="IPR044048">
    <property type="entry name" value="Big_12"/>
</dbReference>
<evidence type="ECO:0000259" key="9">
    <source>
        <dbReference type="PROSITE" id="PS51123"/>
    </source>
</evidence>
<evidence type="ECO:0000256" key="2">
    <source>
        <dbReference type="ARBA" id="ARBA00022448"/>
    </source>
</evidence>
<evidence type="ECO:0000256" key="7">
    <source>
        <dbReference type="ARBA" id="ARBA00023136"/>
    </source>
</evidence>
<comment type="subcellular location">
    <subcellularLocation>
        <location evidence="1">Cell outer membrane</location>
        <topology evidence="1">Multi-pass membrane protein</topology>
    </subcellularLocation>
</comment>
<dbReference type="GO" id="GO:0005509">
    <property type="term" value="F:calcium ion binding"/>
    <property type="evidence" value="ECO:0007669"/>
    <property type="project" value="InterPro"/>
</dbReference>
<dbReference type="InterPro" id="IPR045474">
    <property type="entry name" value="GEVED"/>
</dbReference>
<dbReference type="InterPro" id="IPR036737">
    <property type="entry name" value="OmpA-like_sf"/>
</dbReference>
<dbReference type="InterPro" id="IPR006664">
    <property type="entry name" value="OMP_bac"/>
</dbReference>
<keyword evidence="3" id="KW-1134">Transmembrane beta strand</keyword>
<keyword evidence="7" id="KW-0472">Membrane</keyword>
<proteinExistence type="predicted"/>
<dbReference type="Gene3D" id="2.40.160.20">
    <property type="match status" value="1"/>
</dbReference>
<feature type="compositionally biased region" description="Acidic residues" evidence="8">
    <location>
        <begin position="2500"/>
        <end position="2517"/>
    </location>
</feature>
<feature type="region of interest" description="Disordered" evidence="8">
    <location>
        <begin position="3416"/>
        <end position="3453"/>
    </location>
</feature>
<keyword evidence="4" id="KW-0812">Transmembrane</keyword>
<feature type="compositionally biased region" description="Acidic residues" evidence="8">
    <location>
        <begin position="2437"/>
        <end position="2454"/>
    </location>
</feature>
<dbReference type="GO" id="GO:0009279">
    <property type="term" value="C:cell outer membrane"/>
    <property type="evidence" value="ECO:0007669"/>
    <property type="project" value="UniProtKB-SubCell"/>
</dbReference>
<protein>
    <submittedName>
        <fullName evidence="10">Internalin, putative</fullName>
    </submittedName>
</protein>
<dbReference type="GO" id="GO:0015288">
    <property type="term" value="F:porin activity"/>
    <property type="evidence" value="ECO:0007669"/>
    <property type="project" value="UniProtKB-KW"/>
</dbReference>
<evidence type="ECO:0000256" key="3">
    <source>
        <dbReference type="ARBA" id="ARBA00022452"/>
    </source>
</evidence>
<feature type="compositionally biased region" description="Basic and acidic residues" evidence="8">
    <location>
        <begin position="3432"/>
        <end position="3453"/>
    </location>
</feature>
<feature type="compositionally biased region" description="Acidic residues" evidence="8">
    <location>
        <begin position="2734"/>
        <end position="2744"/>
    </location>
</feature>
<dbReference type="GO" id="GO:0006811">
    <property type="term" value="P:monoatomic ion transport"/>
    <property type="evidence" value="ECO:0007669"/>
    <property type="project" value="UniProtKB-KW"/>
</dbReference>
<evidence type="ECO:0000256" key="6">
    <source>
        <dbReference type="ARBA" id="ARBA00023114"/>
    </source>
</evidence>
<evidence type="ECO:0000256" key="1">
    <source>
        <dbReference type="ARBA" id="ARBA00004571"/>
    </source>
</evidence>
<feature type="region of interest" description="Disordered" evidence="8">
    <location>
        <begin position="2397"/>
        <end position="3044"/>
    </location>
</feature>
<sequence>MPIRPVQLILALLLMTANVSVLAESVNKKDDITVTLTDLIDKLRGTGVTITSPAYVAEDNAQAGIFSGYGFLFGDDVDEGVVFSTGDVDSVVGTNSADNTTTAFNTTLNNDPLFGAVRDLVTLTFDVVPDENTLIVEYVFGSEEYNEFVNGGFNDFIRIFVNGTNCAVTANGLIVSIDAVNNGSNNFLYKDNDFGDFTPNFPFNTEMDGFTRTVSCRFPVTPGVSVPVVIGMADDGDANFDSWAFFKAQSLRSEPSDEFGDAPNTYQTLALSNGAAHTIIEGVYMGTTPSGDQNGFVDGVDDSAGNAADDSSDDGVFTFSTLDADLSTSYSITVNATSINAKGARFIGWIDFDGDGQFQVDEASNLTTLATDQFETDVTLNWPTITGAGPDIVMGATFARIRMVNDDEIISSGDFAGIFLSGEVEDYKFQITGAGDVTASVVTIDALLTATSSIIAAYPVTGTCTAGDGNVDVVVASATPTNQSVVCNGGGFWTALFDVTAIADGVGVISVTATQTDSRGNSGSAGPSLADKDVTPPTIDIQNEPVNVNSTAAFNVTFQFDEDVTGFSSGEITVTNASVSNFVSVDATTYTADITPDGAGNITIDVAANVAQDSVNNNNTAATQAVVVFDNVNPVVIITSAPVANAGNVAAYPVSGTCTAGDGNITVAISGASPANQSVVCTAGGTWSATFDVLAIADSTNALSVDASQTDAASNTGNAVTVQADKESNVPTVDIQGEPVINNLTPYNVTIEFSEDVTGFVSGDVTVGNGSVTGFTVVDGSTYTVQITPVGTGNITIDVAANVAQDGAANNNTAATQAITVLDIVVPTVDIQGEPAIVNSTAAFNVTIEFSENVIGFVVGDVTVANGSVTGFTAVDGSTYTVQITPDSVGDILIDVASNVAVDVANNNNTAAAQAVTTFDNTAPTVDIQGEPVIVNSTLPFNVTVEFSEDVTGFASGDVTVGNGSVTNFTPVNGSAYTVEITPNGAGNITIDVAANVAIDAASNNNTSATQATTTFDNTAPTVDIQGEPISVNSTAPFNVTVEFSEDVTGFVSGDVSVGNGSVTNFTPVDGSTYTVEITPDGLGDVTVDVAANVAIDVAANNNTAAPQASITFDNTAPTVNIQGEPATVNSISPFNVTVEFSEDVTGFVSSDVVVGNGSVINFTPVDGTTYTVEITPDGGGDITIDVAENVATDAAGNDNTAATQATSTFDNTVPTVDIQGEPAIINSTTPFNVTVEFSEDVTGFVSGDVSVGNGSVTNFTPVDGSTYTIEITPDGLGDVTVDVAANVAIDAASNDNTAAPQAVTTFDNTAPAVDIQGEPTSINSTTPFNVTVEFSENVTGFVSGDVVVGNGSVTNFTPVDGTTYTVEITPSGSGDVTVDVAANVAVDGASNNNTAAPQAITAFDNTAPTVDIQGEPAIINSTTPFNVTVEFSEDVTGFVSGDVSVGNGSVTNFTPVDGSTYTVEITPDGLGDVTVDVVANVAIDVAANNNTAAPQASITFDNTAPTVDIQGEPAIVNSTTPFNVTVQFSESVTGFTSGEVTVGNGSVTNFTPVDGNTYTVEITPNGGGDVTVDVAANVAVDAASNNNTAAPQAMTTFDNTAPTVDIQGEPVNVNSTTAFNVSVIFSEDVTGFVSGDVLIGNGSVTNFTTVNGNTYTVEITPDGNGNVSIDVAANVSIDVAGNNNTAAAQALITFDNTKPTVDIQGEPATINLTPFNVTVQFSESVTGFTSGEVTVGNGSVTNFTAVDGDTYTVEITPDGGGDITINVAADVAQDAASNTNTAAIQATTVLDNALPSVDIQGEPAQVNSLAAFNVTFAFSENVTGFVLGDINVGNGAASNFIAVDGSTYTADITPTGAGDISIDVAANVAQDAVTNGNTAAVQAVTSFDNAPPVVVITSAPDINASNELSYPVSGTCTVGDGDVSVSITEGPMMSLDSTVSCTAGGTWSANFNVSGLNDGATIDINAGQTDAASNQGTAVTIQVEKDVVVPTVDIQGEPTILNSVTPFNVTAEFSEDVTGFDASDVTVTNGSATNVTPVNGNTYTVEITPNGVGAISIDIAANRAQDATGNGNTSAVQANIAFDATAPSVDIQGEPAIVNSAAPFNVTVEFSEDITGFVSGEVTVGNGSVTNFTSVDASTYTVEITPDGNGDITVDVAANVAIDAASNNNTAAIQAISTFDNTAPTVDIQGEPVSVNSIATYNVTIVFSEDVTGFVIGDIAVGNGAASNFVTVNANTYTADITPGGAGDITIDVAANVAIDGASNNNTAAIQAVSIFDNTAPTVDIQNEPATSNASAFNVTFKFNEDVTGFVIGDIAVANALASNFITVDANTYTADITPDGAGDVTIDVAGNVAQDLAGNNNTAAIQAVVAFVNDSDNDGILDSAECPGVLPPFTNNNCPDSDGDGLADFLDTDSDNDGIPDSAEAGPNPNNPIDTDGDGTPDYLDEDSDGDGISDLIEGVTDTDGDGIPDYVDTGDDFDGDGIPDSVECPTYPNCPDTDNDGQLDYIDLDSDGDTIPDANEAGVDPTQPLDTDGDGTPDYQDTDSDNDGTDDSVEVGGDPLNPVDTDGDGIPDYVDAAGTAGPPQSAGDSDGDGIPDNIECALYPLCADSDGDGTPDYMETDSDNDGIPDSVEAAITGLDDDGDGIDNALDVDSTDVDGNGIFDDQPTSTGGDGIDDRFPLDSDGDGTPNYQDTDSDNDGVDDAIEGTVDTDSDLIPDYLDIDFAGPGPGDSDGDGINDDVECPAFPACPDSDGDGKPDYLDDNDTDGPLGDTDNDGRLNFIDPDDDNDGIPDSVEDFNTDGDNNPFTNPNDTDGDGVPDYRDTDSDDDGINDTVDSGLIEPLVDTDGDGLFDPYDVDITGGSDTNLDGVDDAVQPKDDDNDGIFDQLDADVATDGSSGDSDGDGIPDDVECTAFPDCEDTDGDGVPDYLDDDADNDGIPDAVEIGQLDSGIIADSDGDGIPDFKDTDSDNDGILDANEGVVDSDGDGIPDYVDPESSGLPNGGDSDGDGVEDRGECSNYPACADSDNDGVPDYLDADSRPYDPNDEINTGLKGVGSNNAAYLLLLLFMIITLRHSFFRRGLFLLALSFSAQSEEVSQFKSNWYIGFGLGVTELSPDTNNTGFSVSDDKDTGWKLFGGYDYNEALSFEGFYSDLGAASLSNQGNVLLNPNGEIDYSILGGSVLWYFWHDKEGEEYTTRRGWQTFINGGLSMLDNSANVNFSQNNSVQIHFGAGVEYGWDNGFMVRAGLDTFDKDATLISVSLIKRFGKKSKSKKLKRKEPAERTYAVPEKIIPAAPIIVSYDVDGDADSVIDKNDQCPDTRANVVVNAEGCSIFQVALEGINFENNSAEIKSESTAILNKTAQALISEPGIRVEVQAHTDSVGSKNYNQKLSEKRATSVREYLISQGVTAAQLESKGYGESSPVLSNDTEDGRARNRRVELKVIEEKSETN</sequence>
<dbReference type="Pfam" id="PF19078">
    <property type="entry name" value="Big_12"/>
    <property type="match status" value="17"/>
</dbReference>
<dbReference type="EMBL" id="UOFE01000027">
    <property type="protein sequence ID" value="VAW52417.1"/>
    <property type="molecule type" value="Genomic_DNA"/>
</dbReference>
<dbReference type="PRINTS" id="PR01021">
    <property type="entry name" value="OMPADOMAIN"/>
</dbReference>
<feature type="domain" description="OmpA-like" evidence="9">
    <location>
        <begin position="3332"/>
        <end position="3449"/>
    </location>
</feature>
<dbReference type="Pfam" id="PF00691">
    <property type="entry name" value="OmpA"/>
    <property type="match status" value="1"/>
</dbReference>
<dbReference type="Gene3D" id="3.30.1330.60">
    <property type="entry name" value="OmpA-like domain"/>
    <property type="match status" value="1"/>
</dbReference>
<feature type="compositionally biased region" description="Acidic residues" evidence="8">
    <location>
        <begin position="2612"/>
        <end position="2629"/>
    </location>
</feature>
<feature type="compositionally biased region" description="Acidic residues" evidence="8">
    <location>
        <begin position="2785"/>
        <end position="2802"/>
    </location>
</feature>
<evidence type="ECO:0000256" key="5">
    <source>
        <dbReference type="ARBA" id="ARBA00023065"/>
    </source>
</evidence>
<dbReference type="Pfam" id="PF20009">
    <property type="entry name" value="GEVED"/>
    <property type="match status" value="1"/>
</dbReference>
<keyword evidence="6" id="KW-0626">Porin</keyword>
<dbReference type="SUPFAM" id="SSF103647">
    <property type="entry name" value="TSP type-3 repeat"/>
    <property type="match status" value="3"/>
</dbReference>
<dbReference type="SUPFAM" id="SSF56925">
    <property type="entry name" value="OMPA-like"/>
    <property type="match status" value="1"/>
</dbReference>
<feature type="compositionally biased region" description="Acidic residues" evidence="8">
    <location>
        <begin position="2696"/>
        <end position="2717"/>
    </location>
</feature>
<dbReference type="GO" id="GO:0046930">
    <property type="term" value="C:pore complex"/>
    <property type="evidence" value="ECO:0007669"/>
    <property type="project" value="UniProtKB-KW"/>
</dbReference>
<organism evidence="10">
    <name type="scientific">hydrothermal vent metagenome</name>
    <dbReference type="NCBI Taxonomy" id="652676"/>
    <lineage>
        <taxon>unclassified sequences</taxon>
        <taxon>metagenomes</taxon>
        <taxon>ecological metagenomes</taxon>
    </lineage>
</organism>
<feature type="compositionally biased region" description="Acidic residues" evidence="8">
    <location>
        <begin position="2463"/>
        <end position="2484"/>
    </location>
</feature>
<accession>A0A3B0WP22</accession>
<gene>
    <name evidence="10" type="ORF">MNBD_GAMMA05-740</name>
</gene>
<feature type="compositionally biased region" description="Low complexity" evidence="8">
    <location>
        <begin position="2951"/>
        <end position="2963"/>
    </location>
</feature>
<dbReference type="PANTHER" id="PTHR34677:SF3">
    <property type="entry name" value="BACTERIAL IG-LIKE DOMAIN-CONTAINING PROTEIN"/>
    <property type="match status" value="1"/>
</dbReference>
<evidence type="ECO:0000256" key="8">
    <source>
        <dbReference type="SAM" id="MobiDB-lite"/>
    </source>
</evidence>
<dbReference type="SUPFAM" id="SSF103088">
    <property type="entry name" value="OmpA-like"/>
    <property type="match status" value="1"/>
</dbReference>
<keyword evidence="2" id="KW-0813">Transport</keyword>
<evidence type="ECO:0000313" key="10">
    <source>
        <dbReference type="EMBL" id="VAW52417.1"/>
    </source>
</evidence>
<name>A0A3B0WP22_9ZZZZ</name>
<dbReference type="InterPro" id="IPR006665">
    <property type="entry name" value="OmpA-like"/>
</dbReference>
<dbReference type="Gene3D" id="4.10.1080.10">
    <property type="entry name" value="TSP type-3 repeat"/>
    <property type="match status" value="6"/>
</dbReference>
<evidence type="ECO:0000256" key="4">
    <source>
        <dbReference type="ARBA" id="ARBA00022692"/>
    </source>
</evidence>
<dbReference type="InterPro" id="IPR028974">
    <property type="entry name" value="TSP_type-3_rpt"/>
</dbReference>
<dbReference type="NCBIfam" id="NF038133">
    <property type="entry name" value="choice_anch_L"/>
    <property type="match status" value="1"/>
</dbReference>